<dbReference type="Pfam" id="PF04082">
    <property type="entry name" value="Fungal_trans"/>
    <property type="match status" value="1"/>
</dbReference>
<dbReference type="InterPro" id="IPR036864">
    <property type="entry name" value="Zn2-C6_fun-type_DNA-bd_sf"/>
</dbReference>
<comment type="caution">
    <text evidence="8">The sequence shown here is derived from an EMBL/GenBank/DDBJ whole genome shotgun (WGS) entry which is preliminary data.</text>
</comment>
<dbReference type="PROSITE" id="PS50048">
    <property type="entry name" value="ZN2_CY6_FUNGAL_2"/>
    <property type="match status" value="1"/>
</dbReference>
<dbReference type="SMART" id="SM00066">
    <property type="entry name" value="GAL4"/>
    <property type="match status" value="1"/>
</dbReference>
<evidence type="ECO:0000313" key="8">
    <source>
        <dbReference type="EMBL" id="KAF5862439.1"/>
    </source>
</evidence>
<gene>
    <name evidence="8" type="ORF">ETB97_011629</name>
</gene>
<organism evidence="8 9">
    <name type="scientific">Petromyces alliaceus</name>
    <name type="common">Aspergillus alliaceus</name>
    <dbReference type="NCBI Taxonomy" id="209559"/>
    <lineage>
        <taxon>Eukaryota</taxon>
        <taxon>Fungi</taxon>
        <taxon>Dikarya</taxon>
        <taxon>Ascomycota</taxon>
        <taxon>Pezizomycotina</taxon>
        <taxon>Eurotiomycetes</taxon>
        <taxon>Eurotiomycetidae</taxon>
        <taxon>Eurotiales</taxon>
        <taxon>Aspergillaceae</taxon>
        <taxon>Aspergillus</taxon>
        <taxon>Aspergillus subgen. Circumdati</taxon>
    </lineage>
</organism>
<dbReference type="PANTHER" id="PTHR47256:SF10">
    <property type="entry name" value="ZN(II)2CYS6 TRANSCRIPTION FACTOR (EUROFUNG)"/>
    <property type="match status" value="1"/>
</dbReference>
<keyword evidence="1" id="KW-0479">Metal-binding</keyword>
<keyword evidence="9" id="KW-1185">Reference proteome</keyword>
<dbReference type="PANTHER" id="PTHR47256">
    <property type="entry name" value="ZN(II)2CYS6 TRANSCRIPTION FACTOR (EUROFUNG)-RELATED"/>
    <property type="match status" value="1"/>
</dbReference>
<feature type="domain" description="Zn(2)-C6 fungal-type" evidence="7">
    <location>
        <begin position="39"/>
        <end position="69"/>
    </location>
</feature>
<accession>A0A8H6E7K8</accession>
<dbReference type="CDD" id="cd12148">
    <property type="entry name" value="fungal_TF_MHR"/>
    <property type="match status" value="1"/>
</dbReference>
<dbReference type="GO" id="GO:0009893">
    <property type="term" value="P:positive regulation of metabolic process"/>
    <property type="evidence" value="ECO:0007669"/>
    <property type="project" value="UniProtKB-ARBA"/>
</dbReference>
<dbReference type="GO" id="GO:0006351">
    <property type="term" value="P:DNA-templated transcription"/>
    <property type="evidence" value="ECO:0007669"/>
    <property type="project" value="InterPro"/>
</dbReference>
<feature type="region of interest" description="Disordered" evidence="6">
    <location>
        <begin position="1"/>
        <end position="26"/>
    </location>
</feature>
<evidence type="ECO:0000259" key="7">
    <source>
        <dbReference type="PROSITE" id="PS50048"/>
    </source>
</evidence>
<evidence type="ECO:0000313" key="9">
    <source>
        <dbReference type="Proteomes" id="UP000541154"/>
    </source>
</evidence>
<dbReference type="PROSITE" id="PS00463">
    <property type="entry name" value="ZN2_CY6_FUNGAL_1"/>
    <property type="match status" value="1"/>
</dbReference>
<dbReference type="SUPFAM" id="SSF57701">
    <property type="entry name" value="Zn2/Cys6 DNA-binding domain"/>
    <property type="match status" value="1"/>
</dbReference>
<dbReference type="InterPro" id="IPR001138">
    <property type="entry name" value="Zn2Cys6_DnaBD"/>
</dbReference>
<dbReference type="GO" id="GO:0008270">
    <property type="term" value="F:zinc ion binding"/>
    <property type="evidence" value="ECO:0007669"/>
    <property type="project" value="InterPro"/>
</dbReference>
<dbReference type="GO" id="GO:0003677">
    <property type="term" value="F:DNA binding"/>
    <property type="evidence" value="ECO:0007669"/>
    <property type="project" value="UniProtKB-KW"/>
</dbReference>
<evidence type="ECO:0000256" key="3">
    <source>
        <dbReference type="ARBA" id="ARBA00023125"/>
    </source>
</evidence>
<name>A0A8H6E7K8_PETAA</name>
<dbReference type="GO" id="GO:0000981">
    <property type="term" value="F:DNA-binding transcription factor activity, RNA polymerase II-specific"/>
    <property type="evidence" value="ECO:0007669"/>
    <property type="project" value="InterPro"/>
</dbReference>
<keyword evidence="3" id="KW-0238">DNA-binding</keyword>
<feature type="compositionally biased region" description="Basic and acidic residues" evidence="6">
    <location>
        <begin position="1"/>
        <end position="12"/>
    </location>
</feature>
<evidence type="ECO:0000256" key="1">
    <source>
        <dbReference type="ARBA" id="ARBA00022723"/>
    </source>
</evidence>
<evidence type="ECO:0000256" key="2">
    <source>
        <dbReference type="ARBA" id="ARBA00023015"/>
    </source>
</evidence>
<evidence type="ECO:0000256" key="5">
    <source>
        <dbReference type="ARBA" id="ARBA00023242"/>
    </source>
</evidence>
<dbReference type="InterPro" id="IPR053187">
    <property type="entry name" value="Notoamide_regulator"/>
</dbReference>
<protein>
    <recommendedName>
        <fullName evidence="7">Zn(2)-C6 fungal-type domain-containing protein</fullName>
    </recommendedName>
</protein>
<proteinExistence type="predicted"/>
<dbReference type="CDD" id="cd00067">
    <property type="entry name" value="GAL4"/>
    <property type="match status" value="1"/>
</dbReference>
<dbReference type="Pfam" id="PF00172">
    <property type="entry name" value="Zn_clus"/>
    <property type="match status" value="1"/>
</dbReference>
<sequence>MCDLKMSSEDHLPALAPGPRGPVKKQSFTLMKPRKNSTACLPCKQAKRKCTGRPAPCKACQNTDAECVFDETLDLRRKVAARRTLGELEYYRGLLYSLLESLRSPDEDKVNHILETIRGNTFLSNVATVVDAPADMSDAGSENARTVGTAEDAIAQQERLAADAQSRITLEKLCDIPVFHVPAQPWTAVTDDDHLVSHLISMYFTWDHPLSQLVDQKVFLRHMREGNKNTEFCTSFLVNSMLAVASTYSDFPEAFAIPGDVASKGANFFYEAERLWKAEEGRPSLANIQALALLSHVLKLKGRPNVSWLMLRQAVQLGQDFGLFQAPRTEHSKWKDMPVDVRSVGMSTAWALFVLNSQVSLESRKPVNLRPPIFQLRGRDTVDDDVVWIPYPRSNHIEYLKKPALLREIMIQTVDFTELVVNMQDLLFDKAFDMAIGDLRIAVSAMYTRLETWLRNLPRPLGIDKESVQVPQILNLHIRYHHTIIRFFDFLLNHEDFVAMSHPTQIDQARFIRLQSAKRIADYLLLYHEAYGLRHVPGQMLEPTNASSLILLTVLDDCDDDLKEAFVELCRFLVAFSKRFSLAKDMLADIECTANSLSIKLPPEAGTVLDHRDLESSQWL</sequence>
<keyword evidence="5" id="KW-0539">Nucleus</keyword>
<dbReference type="EMBL" id="SPNV01000073">
    <property type="protein sequence ID" value="KAF5862439.1"/>
    <property type="molecule type" value="Genomic_DNA"/>
</dbReference>
<evidence type="ECO:0000256" key="6">
    <source>
        <dbReference type="SAM" id="MobiDB-lite"/>
    </source>
</evidence>
<dbReference type="Proteomes" id="UP000541154">
    <property type="component" value="Unassembled WGS sequence"/>
</dbReference>
<reference evidence="8 9" key="1">
    <citation type="submission" date="2019-04" db="EMBL/GenBank/DDBJ databases">
        <title>Aspergillus burnettii sp. nov., novel species from soil in southeast Queensland.</title>
        <authorList>
            <person name="Gilchrist C.L.M."/>
            <person name="Pitt J.I."/>
            <person name="Lange L."/>
            <person name="Lacey H.J."/>
            <person name="Vuong D."/>
            <person name="Midgley D.J."/>
            <person name="Greenfield P."/>
            <person name="Bradbury M."/>
            <person name="Lacey E."/>
            <person name="Busk P.K."/>
            <person name="Pilgaard B."/>
            <person name="Chooi Y.H."/>
            <person name="Piggott A.M."/>
        </authorList>
    </citation>
    <scope>NUCLEOTIDE SEQUENCE [LARGE SCALE GENOMIC DNA]</scope>
    <source>
        <strain evidence="8 9">FRR 5400</strain>
    </source>
</reference>
<dbReference type="Gene3D" id="4.10.240.10">
    <property type="entry name" value="Zn(2)-C6 fungal-type DNA-binding domain"/>
    <property type="match status" value="1"/>
</dbReference>
<keyword evidence="2" id="KW-0805">Transcription regulation</keyword>
<dbReference type="AlphaFoldDB" id="A0A8H6E7K8"/>
<dbReference type="InterPro" id="IPR007219">
    <property type="entry name" value="XnlR_reg_dom"/>
</dbReference>
<keyword evidence="4" id="KW-0804">Transcription</keyword>
<evidence type="ECO:0000256" key="4">
    <source>
        <dbReference type="ARBA" id="ARBA00023163"/>
    </source>
</evidence>